<dbReference type="Proteomes" id="UP000253551">
    <property type="component" value="Unassembled WGS sequence"/>
</dbReference>
<feature type="non-terminal residue" evidence="2">
    <location>
        <position position="173"/>
    </location>
</feature>
<protein>
    <recommendedName>
        <fullName evidence="1">Cytidyltransferase-like domain-containing protein</fullName>
    </recommendedName>
</protein>
<dbReference type="GO" id="GO:0005737">
    <property type="term" value="C:cytoplasm"/>
    <property type="evidence" value="ECO:0007669"/>
    <property type="project" value="TreeGrafter"/>
</dbReference>
<dbReference type="GO" id="GO:0016887">
    <property type="term" value="F:ATP hydrolysis activity"/>
    <property type="evidence" value="ECO:0007669"/>
    <property type="project" value="TreeGrafter"/>
</dbReference>
<accession>A0A367K1D3</accession>
<evidence type="ECO:0000313" key="2">
    <source>
        <dbReference type="EMBL" id="RCH96052.1"/>
    </source>
</evidence>
<dbReference type="GO" id="GO:0000309">
    <property type="term" value="F:nicotinamide-nucleotide adenylyltransferase activity"/>
    <property type="evidence" value="ECO:0007669"/>
    <property type="project" value="TreeGrafter"/>
</dbReference>
<dbReference type="InterPro" id="IPR004821">
    <property type="entry name" value="Cyt_trans-like"/>
</dbReference>
<proteinExistence type="predicted"/>
<dbReference type="EMBL" id="PJQM01002356">
    <property type="protein sequence ID" value="RCH96052.1"/>
    <property type="molecule type" value="Genomic_DNA"/>
</dbReference>
<evidence type="ECO:0000313" key="3">
    <source>
        <dbReference type="Proteomes" id="UP000253551"/>
    </source>
</evidence>
<dbReference type="STRING" id="4846.A0A367K1D3"/>
<dbReference type="SUPFAM" id="SSF52374">
    <property type="entry name" value="Nucleotidylyl transferase"/>
    <property type="match status" value="1"/>
</dbReference>
<reference evidence="2 3" key="1">
    <citation type="journal article" date="2018" name="G3 (Bethesda)">
        <title>Phylogenetic and Phylogenomic Definition of Rhizopus Species.</title>
        <authorList>
            <person name="Gryganskyi A.P."/>
            <person name="Golan J."/>
            <person name="Dolatabadi S."/>
            <person name="Mondo S."/>
            <person name="Robb S."/>
            <person name="Idnurm A."/>
            <person name="Muszewska A."/>
            <person name="Steczkiewicz K."/>
            <person name="Masonjones S."/>
            <person name="Liao H.L."/>
            <person name="Gajdeczka M.T."/>
            <person name="Anike F."/>
            <person name="Vuek A."/>
            <person name="Anishchenko I.M."/>
            <person name="Voigt K."/>
            <person name="de Hoog G.S."/>
            <person name="Smith M.E."/>
            <person name="Heitman J."/>
            <person name="Vilgalys R."/>
            <person name="Stajich J.E."/>
        </authorList>
    </citation>
    <scope>NUCLEOTIDE SEQUENCE [LARGE SCALE GENOMIC DNA]</scope>
    <source>
        <strain evidence="2 3">LSU 92-RS-03</strain>
    </source>
</reference>
<name>A0A367K1D3_RHIST</name>
<dbReference type="PANTHER" id="PTHR31285:SF0">
    <property type="entry name" value="NICOTINAMIDE MONONUCLEOTIDE ADENYLYLTRANSFERASE"/>
    <property type="match status" value="1"/>
</dbReference>
<dbReference type="Gene3D" id="3.40.50.620">
    <property type="entry name" value="HUPs"/>
    <property type="match status" value="1"/>
</dbReference>
<dbReference type="PANTHER" id="PTHR31285">
    <property type="entry name" value="NICOTINAMIDE MONONUCLEOTIDE ADENYLYLTRANSFERASE"/>
    <property type="match status" value="1"/>
</dbReference>
<evidence type="ECO:0000259" key="1">
    <source>
        <dbReference type="Pfam" id="PF01467"/>
    </source>
</evidence>
<keyword evidence="3" id="KW-1185">Reference proteome</keyword>
<feature type="domain" description="Cytidyltransferase-like" evidence="1">
    <location>
        <begin position="30"/>
        <end position="160"/>
    </location>
</feature>
<dbReference type="OrthoDB" id="5591297at2759"/>
<dbReference type="InterPro" id="IPR014729">
    <property type="entry name" value="Rossmann-like_a/b/a_fold"/>
</dbReference>
<comment type="caution">
    <text evidence="2">The sequence shown here is derived from an EMBL/GenBank/DDBJ whole genome shotgun (WGS) entry which is preliminary data.</text>
</comment>
<dbReference type="GO" id="GO:0005634">
    <property type="term" value="C:nucleus"/>
    <property type="evidence" value="ECO:0007669"/>
    <property type="project" value="TreeGrafter"/>
</dbReference>
<dbReference type="AlphaFoldDB" id="A0A367K1D3"/>
<gene>
    <name evidence="2" type="ORF">CU098_011241</name>
</gene>
<organism evidence="2 3">
    <name type="scientific">Rhizopus stolonifer</name>
    <name type="common">Rhizopus nigricans</name>
    <dbReference type="NCBI Taxonomy" id="4846"/>
    <lineage>
        <taxon>Eukaryota</taxon>
        <taxon>Fungi</taxon>
        <taxon>Fungi incertae sedis</taxon>
        <taxon>Mucoromycota</taxon>
        <taxon>Mucoromycotina</taxon>
        <taxon>Mucoromycetes</taxon>
        <taxon>Mucorales</taxon>
        <taxon>Mucorineae</taxon>
        <taxon>Rhizopodaceae</taxon>
        <taxon>Rhizopus</taxon>
    </lineage>
</organism>
<dbReference type="Pfam" id="PF01467">
    <property type="entry name" value="CTP_transf_like"/>
    <property type="match status" value="1"/>
</dbReference>
<sequence>MSEHHDFYLPFDNELPLQCSQKSGRLLILDSSFNPPTRAHASLIETTVSQYPPGFFDAILLLLSTNNVDKSMTGASVNQRIEMMQLMASKDRTMTVGITCHGKFVDKQKAIHSRYPRLELYFILGYDTLVRLLDPKYYDLPLKQALEPFLNNCRLVCADRGQQDPMFWQRVEQ</sequence>